<keyword evidence="7" id="KW-0732">Signal</keyword>
<dbReference type="GO" id="GO:0004630">
    <property type="term" value="F:phospholipase D activity"/>
    <property type="evidence" value="ECO:0007669"/>
    <property type="project" value="UniProtKB-EC"/>
</dbReference>
<dbReference type="GO" id="GO:0016042">
    <property type="term" value="P:lipid catabolic process"/>
    <property type="evidence" value="ECO:0007669"/>
    <property type="project" value="UniProtKB-KW"/>
</dbReference>
<dbReference type="PANTHER" id="PTHR43856:SF1">
    <property type="entry name" value="MITOCHONDRIAL CARDIOLIPIN HYDROLASE"/>
    <property type="match status" value="1"/>
</dbReference>
<dbReference type="EMBL" id="CADIKM010000087">
    <property type="protein sequence ID" value="CAB3806751.1"/>
    <property type="molecule type" value="Genomic_DNA"/>
</dbReference>
<evidence type="ECO:0000256" key="4">
    <source>
        <dbReference type="ARBA" id="ARBA00022801"/>
    </source>
</evidence>
<comment type="catalytic activity">
    <reaction evidence="1">
        <text>a 1,2-diacyl-sn-glycero-3-phosphocholine + H2O = a 1,2-diacyl-sn-glycero-3-phosphate + choline + H(+)</text>
        <dbReference type="Rhea" id="RHEA:14445"/>
        <dbReference type="ChEBI" id="CHEBI:15354"/>
        <dbReference type="ChEBI" id="CHEBI:15377"/>
        <dbReference type="ChEBI" id="CHEBI:15378"/>
        <dbReference type="ChEBI" id="CHEBI:57643"/>
        <dbReference type="ChEBI" id="CHEBI:58608"/>
        <dbReference type="EC" id="3.1.4.4"/>
    </reaction>
</comment>
<dbReference type="InterPro" id="IPR051406">
    <property type="entry name" value="PLD_domain"/>
</dbReference>
<sequence>MRKVTLIALKVGFTACAAFGLIAASAAVSAEEIAESGLTHDCGYSPRGTALPVVLKAIDEVSGPHSMILVAAYELTSQPIARALIEAKERGATVAVVADTTENATGKHAAYSKIHELTTAGIPVRVDNRLDMLHDKFMVLNGTAVETGSFNYTAAAASDRHAENACVFRHAPEMATEYTEHWKDIWKESDRVD</sequence>
<dbReference type="GO" id="GO:0016891">
    <property type="term" value="F:RNA endonuclease activity producing 5'-phosphomonoesters, hydrolytic mechanism"/>
    <property type="evidence" value="ECO:0007669"/>
    <property type="project" value="TreeGrafter"/>
</dbReference>
<proteinExistence type="inferred from homology"/>
<dbReference type="InterPro" id="IPR025202">
    <property type="entry name" value="PLD-like_dom"/>
</dbReference>
<evidence type="ECO:0000256" key="3">
    <source>
        <dbReference type="ARBA" id="ARBA00012027"/>
    </source>
</evidence>
<organism evidence="9 10">
    <name type="scientific">Pararobbsia alpina</name>
    <dbReference type="NCBI Taxonomy" id="621374"/>
    <lineage>
        <taxon>Bacteria</taxon>
        <taxon>Pseudomonadati</taxon>
        <taxon>Pseudomonadota</taxon>
        <taxon>Betaproteobacteria</taxon>
        <taxon>Burkholderiales</taxon>
        <taxon>Burkholderiaceae</taxon>
        <taxon>Pararobbsia</taxon>
    </lineage>
</organism>
<keyword evidence="5" id="KW-0442">Lipid degradation</keyword>
<feature type="signal peptide" evidence="7">
    <location>
        <begin position="1"/>
        <end position="30"/>
    </location>
</feature>
<reference evidence="9 10" key="1">
    <citation type="submission" date="2020-04" db="EMBL/GenBank/DDBJ databases">
        <authorList>
            <person name="De Canck E."/>
        </authorList>
    </citation>
    <scope>NUCLEOTIDE SEQUENCE [LARGE SCALE GENOMIC DNA]</scope>
    <source>
        <strain evidence="9 10">LMG 28138</strain>
    </source>
</reference>
<dbReference type="Gene3D" id="3.30.870.10">
    <property type="entry name" value="Endonuclease Chain A"/>
    <property type="match status" value="1"/>
</dbReference>
<evidence type="ECO:0000256" key="6">
    <source>
        <dbReference type="ARBA" id="ARBA00023098"/>
    </source>
</evidence>
<evidence type="ECO:0000259" key="8">
    <source>
        <dbReference type="Pfam" id="PF13091"/>
    </source>
</evidence>
<dbReference type="Pfam" id="PF13091">
    <property type="entry name" value="PLDc_2"/>
    <property type="match status" value="1"/>
</dbReference>
<feature type="domain" description="Phospholipase D-like" evidence="8">
    <location>
        <begin position="63"/>
        <end position="186"/>
    </location>
</feature>
<name>A0A6S7DH96_9BURK</name>
<accession>A0A6S7DH96</accession>
<dbReference type="Proteomes" id="UP000494115">
    <property type="component" value="Unassembled WGS sequence"/>
</dbReference>
<feature type="chain" id="PRO_5028843034" description="phospholipase D" evidence="7">
    <location>
        <begin position="31"/>
        <end position="193"/>
    </location>
</feature>
<evidence type="ECO:0000256" key="7">
    <source>
        <dbReference type="SAM" id="SignalP"/>
    </source>
</evidence>
<comment type="similarity">
    <text evidence="2">Belongs to the phospholipase D family.</text>
</comment>
<dbReference type="PANTHER" id="PTHR43856">
    <property type="entry name" value="CARDIOLIPIN HYDROLASE"/>
    <property type="match status" value="1"/>
</dbReference>
<evidence type="ECO:0000313" key="9">
    <source>
        <dbReference type="EMBL" id="CAB3806751.1"/>
    </source>
</evidence>
<evidence type="ECO:0000256" key="5">
    <source>
        <dbReference type="ARBA" id="ARBA00022963"/>
    </source>
</evidence>
<dbReference type="AlphaFoldDB" id="A0A6S7DH96"/>
<dbReference type="RefSeq" id="WP_175108335.1">
    <property type="nucleotide sequence ID" value="NZ_CADIKM010000087.1"/>
</dbReference>
<evidence type="ECO:0000256" key="1">
    <source>
        <dbReference type="ARBA" id="ARBA00000798"/>
    </source>
</evidence>
<dbReference type="SUPFAM" id="SSF56024">
    <property type="entry name" value="Phospholipase D/nuclease"/>
    <property type="match status" value="1"/>
</dbReference>
<evidence type="ECO:0000313" key="10">
    <source>
        <dbReference type="Proteomes" id="UP000494115"/>
    </source>
</evidence>
<dbReference type="EC" id="3.1.4.4" evidence="3"/>
<protein>
    <recommendedName>
        <fullName evidence="3">phospholipase D</fullName>
        <ecNumber evidence="3">3.1.4.4</ecNumber>
    </recommendedName>
</protein>
<keyword evidence="10" id="KW-1185">Reference proteome</keyword>
<evidence type="ECO:0000256" key="2">
    <source>
        <dbReference type="ARBA" id="ARBA00008664"/>
    </source>
</evidence>
<gene>
    <name evidence="9" type="ORF">LMG28138_05838</name>
</gene>
<keyword evidence="6" id="KW-0443">Lipid metabolism</keyword>
<keyword evidence="4" id="KW-0378">Hydrolase</keyword>